<protein>
    <recommendedName>
        <fullName evidence="1">UPF0758 domain-containing protein</fullName>
    </recommendedName>
</protein>
<dbReference type="InterPro" id="IPR010994">
    <property type="entry name" value="RuvA_2-like"/>
</dbReference>
<accession>A0A2H0YLD0</accession>
<gene>
    <name evidence="2" type="ORF">COT33_02675</name>
</gene>
<dbReference type="InterPro" id="IPR001405">
    <property type="entry name" value="UPF0758"/>
</dbReference>
<proteinExistence type="predicted"/>
<organism evidence="2 3">
    <name type="scientific">Candidatus Nealsonbacteria bacterium CG08_land_8_20_14_0_20_38_20</name>
    <dbReference type="NCBI Taxonomy" id="1974705"/>
    <lineage>
        <taxon>Bacteria</taxon>
        <taxon>Candidatus Nealsoniibacteriota</taxon>
    </lineage>
</organism>
<feature type="non-terminal residue" evidence="2">
    <location>
        <position position="153"/>
    </location>
</feature>
<feature type="domain" description="UPF0758" evidence="1">
    <location>
        <begin position="26"/>
        <end position="96"/>
    </location>
</feature>
<dbReference type="Proteomes" id="UP000230088">
    <property type="component" value="Unassembled WGS sequence"/>
</dbReference>
<evidence type="ECO:0000313" key="3">
    <source>
        <dbReference type="Proteomes" id="UP000230088"/>
    </source>
</evidence>
<dbReference type="Pfam" id="PF20582">
    <property type="entry name" value="UPF0758_N"/>
    <property type="match status" value="1"/>
</dbReference>
<name>A0A2H0YLD0_9BACT</name>
<reference evidence="3" key="1">
    <citation type="submission" date="2017-09" db="EMBL/GenBank/DDBJ databases">
        <title>Depth-based differentiation of microbial function through sediment-hosted aquifers and enrichment of novel symbionts in the deep terrestrial subsurface.</title>
        <authorList>
            <person name="Probst A.J."/>
            <person name="Ladd B."/>
            <person name="Jarett J.K."/>
            <person name="Geller-Mcgrath D.E."/>
            <person name="Sieber C.M.K."/>
            <person name="Emerson J.B."/>
            <person name="Anantharaman K."/>
            <person name="Thomas B.C."/>
            <person name="Malmstrom R."/>
            <person name="Stieglmeier M."/>
            <person name="Klingl A."/>
            <person name="Woyke T."/>
            <person name="Ryan C.M."/>
            <person name="Banfield J.F."/>
        </authorList>
    </citation>
    <scope>NUCLEOTIDE SEQUENCE [LARGE SCALE GENOMIC DNA]</scope>
</reference>
<evidence type="ECO:0000259" key="1">
    <source>
        <dbReference type="Pfam" id="PF20582"/>
    </source>
</evidence>
<dbReference type="EMBL" id="PEYD01000051">
    <property type="protein sequence ID" value="PIS39294.1"/>
    <property type="molecule type" value="Genomic_DNA"/>
</dbReference>
<comment type="caution">
    <text evidence="2">The sequence shown here is derived from an EMBL/GenBank/DDBJ whole genome shotgun (WGS) entry which is preliminary data.</text>
</comment>
<dbReference type="InterPro" id="IPR046778">
    <property type="entry name" value="UPF0758_N"/>
</dbReference>
<dbReference type="PANTHER" id="PTHR30471">
    <property type="entry name" value="DNA REPAIR PROTEIN RADC"/>
    <property type="match status" value="1"/>
</dbReference>
<evidence type="ECO:0000313" key="2">
    <source>
        <dbReference type="EMBL" id="PIS39294.1"/>
    </source>
</evidence>
<dbReference type="SUPFAM" id="SSF47781">
    <property type="entry name" value="RuvA domain 2-like"/>
    <property type="match status" value="1"/>
</dbReference>
<dbReference type="AlphaFoldDB" id="A0A2H0YLD0"/>
<sequence>MEKKFKIKDLPKIENKKDPRKMAGHRKRLRDRFLQSGLNGFLDYEIVELLLTLGTPRKDCKQMAKEAIKMFGGLQGALDASFDELRRIKGIGRSNAFGIKLFQAVSERYAKEKVPKKVLLNSPQAIVNYLREKLGREKKEYFVILCLDSRNNL</sequence>
<dbReference type="PANTHER" id="PTHR30471:SF3">
    <property type="entry name" value="UPF0758 PROTEIN YEES-RELATED"/>
    <property type="match status" value="1"/>
</dbReference>
<dbReference type="Gene3D" id="1.10.150.20">
    <property type="entry name" value="5' to 3' exonuclease, C-terminal subdomain"/>
    <property type="match status" value="1"/>
</dbReference>